<dbReference type="Proteomes" id="UP001333110">
    <property type="component" value="Unassembled WGS sequence"/>
</dbReference>
<dbReference type="AlphaFoldDB" id="A0AAN7N3J8"/>
<reference evidence="1 2" key="1">
    <citation type="journal article" date="2023" name="J. Hered.">
        <title>Chromosome-level genome of the wood stork (Mycteria americana) provides insight into avian chromosome evolution.</title>
        <authorList>
            <person name="Flamio R. Jr."/>
            <person name="Ramstad K.M."/>
        </authorList>
    </citation>
    <scope>NUCLEOTIDE SEQUENCE [LARGE SCALE GENOMIC DNA]</scope>
    <source>
        <strain evidence="1">JAX WOST 10</strain>
    </source>
</reference>
<gene>
    <name evidence="1" type="ORF">QYF61_027922</name>
</gene>
<proteinExistence type="predicted"/>
<dbReference type="EMBL" id="JAUNZN010000009">
    <property type="protein sequence ID" value="KAK4817091.1"/>
    <property type="molecule type" value="Genomic_DNA"/>
</dbReference>
<sequence>MVELHSRGILKALLPVLQNFNKQKCKVLHLEQNNLMVGIRGGSMNEYRKTIKTEKSPVLINMDRDTFH</sequence>
<accession>A0AAN7N3J8</accession>
<organism evidence="1 2">
    <name type="scientific">Mycteria americana</name>
    <name type="common">Wood stork</name>
    <dbReference type="NCBI Taxonomy" id="33587"/>
    <lineage>
        <taxon>Eukaryota</taxon>
        <taxon>Metazoa</taxon>
        <taxon>Chordata</taxon>
        <taxon>Craniata</taxon>
        <taxon>Vertebrata</taxon>
        <taxon>Euteleostomi</taxon>
        <taxon>Archelosauria</taxon>
        <taxon>Archosauria</taxon>
        <taxon>Dinosauria</taxon>
        <taxon>Saurischia</taxon>
        <taxon>Theropoda</taxon>
        <taxon>Coelurosauria</taxon>
        <taxon>Aves</taxon>
        <taxon>Neognathae</taxon>
        <taxon>Neoaves</taxon>
        <taxon>Aequornithes</taxon>
        <taxon>Ciconiiformes</taxon>
        <taxon>Ciconiidae</taxon>
        <taxon>Mycteria</taxon>
    </lineage>
</organism>
<keyword evidence="2" id="KW-1185">Reference proteome</keyword>
<evidence type="ECO:0000313" key="1">
    <source>
        <dbReference type="EMBL" id="KAK4817091.1"/>
    </source>
</evidence>
<evidence type="ECO:0000313" key="2">
    <source>
        <dbReference type="Proteomes" id="UP001333110"/>
    </source>
</evidence>
<protein>
    <submittedName>
        <fullName evidence="1">Uncharacterized protein</fullName>
    </submittedName>
</protein>
<comment type="caution">
    <text evidence="1">The sequence shown here is derived from an EMBL/GenBank/DDBJ whole genome shotgun (WGS) entry which is preliminary data.</text>
</comment>
<name>A0AAN7N3J8_MYCAM</name>